<organism evidence="12 13">
    <name type="scientific">Lineolata rhizophorae</name>
    <dbReference type="NCBI Taxonomy" id="578093"/>
    <lineage>
        <taxon>Eukaryota</taxon>
        <taxon>Fungi</taxon>
        <taxon>Dikarya</taxon>
        <taxon>Ascomycota</taxon>
        <taxon>Pezizomycotina</taxon>
        <taxon>Dothideomycetes</taxon>
        <taxon>Dothideomycetes incertae sedis</taxon>
        <taxon>Lineolatales</taxon>
        <taxon>Lineolataceae</taxon>
        <taxon>Lineolata</taxon>
    </lineage>
</organism>
<protein>
    <recommendedName>
        <fullName evidence="3">protein disulfide-isomerase</fullName>
        <ecNumber evidence="3">5.3.4.1</ecNumber>
    </recommendedName>
</protein>
<dbReference type="PANTHER" id="PTHR45672:SF11">
    <property type="entry name" value="PROTEIN DISULFIDE-ISOMERASE C17H9.14C"/>
    <property type="match status" value="1"/>
</dbReference>
<dbReference type="PRINTS" id="PR00421">
    <property type="entry name" value="THIOREDOXIN"/>
</dbReference>
<dbReference type="SUPFAM" id="SSF52833">
    <property type="entry name" value="Thioredoxin-like"/>
    <property type="match status" value="2"/>
</dbReference>
<dbReference type="SUPFAM" id="SSF47933">
    <property type="entry name" value="ERP29 C domain-like"/>
    <property type="match status" value="1"/>
</dbReference>
<dbReference type="EC" id="5.3.4.1" evidence="3"/>
<feature type="domain" description="Thioredoxin" evidence="11">
    <location>
        <begin position="12"/>
        <end position="132"/>
    </location>
</feature>
<dbReference type="CDD" id="cd00238">
    <property type="entry name" value="ERp29c"/>
    <property type="match status" value="1"/>
</dbReference>
<evidence type="ECO:0000259" key="11">
    <source>
        <dbReference type="PROSITE" id="PS51352"/>
    </source>
</evidence>
<feature type="chain" id="PRO_5025392713" description="protein disulfide-isomerase" evidence="10">
    <location>
        <begin position="21"/>
        <end position="364"/>
    </location>
</feature>
<dbReference type="Proteomes" id="UP000799766">
    <property type="component" value="Unassembled WGS sequence"/>
</dbReference>
<dbReference type="OrthoDB" id="10264505at2759"/>
<accession>A0A6A6NPK8</accession>
<evidence type="ECO:0000256" key="10">
    <source>
        <dbReference type="SAM" id="SignalP"/>
    </source>
</evidence>
<keyword evidence="4 10" id="KW-0732">Signal</keyword>
<dbReference type="InterPro" id="IPR005788">
    <property type="entry name" value="PDI_thioredoxin-like_dom"/>
</dbReference>
<dbReference type="InterPro" id="IPR017937">
    <property type="entry name" value="Thioredoxin_CS"/>
</dbReference>
<keyword evidence="5" id="KW-0677">Repeat</keyword>
<evidence type="ECO:0000256" key="1">
    <source>
        <dbReference type="ARBA" id="ARBA00001182"/>
    </source>
</evidence>
<dbReference type="GO" id="GO:0005783">
    <property type="term" value="C:endoplasmic reticulum"/>
    <property type="evidence" value="ECO:0007669"/>
    <property type="project" value="InterPro"/>
</dbReference>
<dbReference type="FunFam" id="3.40.30.10:FF:000032">
    <property type="entry name" value="Protein disulfide-isomerase A6 homolog"/>
    <property type="match status" value="1"/>
</dbReference>
<dbReference type="InterPro" id="IPR036356">
    <property type="entry name" value="ERp29_C_sf"/>
</dbReference>
<dbReference type="NCBIfam" id="TIGR01126">
    <property type="entry name" value="pdi_dom"/>
    <property type="match status" value="2"/>
</dbReference>
<dbReference type="AlphaFoldDB" id="A0A6A6NPK8"/>
<dbReference type="InterPro" id="IPR011679">
    <property type="entry name" value="ERp29_C"/>
</dbReference>
<evidence type="ECO:0000256" key="2">
    <source>
        <dbReference type="ARBA" id="ARBA00006347"/>
    </source>
</evidence>
<sequence length="364" mass="39510">MMVRFTHLFVASLGVLGAHAASAVTDLIPDNFDSVVLQSGKPALVEFFAPWCGHCKKLAPVYEELGQAFSSASDRVTIAKVDCDANRELGKRFGVQGFPTLKWFDGTSDTPTDYKSGRDLESLSNFVSEKTGIKPRAKKTAPSQVVMLDDQSFQKEIGGDKDVLVAFTAPWCGHCKNLAPTWETLAQNFAPESTVLIAKVDAEAPNAKATASDQGVSSYPTIKFFPRGSTEPEMYEGGRSEADFVAFLNEKAGTRRAVGGGLNTAAGTIEAFDTLVKEVGGAYEKGVDRAKKLAGEVKDRYGDYYVKVFEKMSSNKGYVEKELGRLEGMLKKGSLAPEKHDDLTARTNILRRFTGAVSSEKDEL</sequence>
<evidence type="ECO:0000256" key="7">
    <source>
        <dbReference type="ARBA" id="ARBA00023235"/>
    </source>
</evidence>
<dbReference type="PROSITE" id="PS00194">
    <property type="entry name" value="THIOREDOXIN_1"/>
    <property type="match status" value="2"/>
</dbReference>
<dbReference type="Gene3D" id="1.20.1150.12">
    <property type="entry name" value="Endoplasmic reticulum resident protein 29, C-terminal domain"/>
    <property type="match status" value="1"/>
</dbReference>
<keyword evidence="7 12" id="KW-0413">Isomerase</keyword>
<evidence type="ECO:0000256" key="9">
    <source>
        <dbReference type="RuleBase" id="RU004208"/>
    </source>
</evidence>
<feature type="domain" description="Thioredoxin" evidence="11">
    <location>
        <begin position="135"/>
        <end position="253"/>
    </location>
</feature>
<keyword evidence="6" id="KW-1015">Disulfide bond</keyword>
<keyword evidence="13" id="KW-1185">Reference proteome</keyword>
<evidence type="ECO:0000256" key="4">
    <source>
        <dbReference type="ARBA" id="ARBA00022729"/>
    </source>
</evidence>
<dbReference type="EMBL" id="MU001699">
    <property type="protein sequence ID" value="KAF2453233.1"/>
    <property type="molecule type" value="Genomic_DNA"/>
</dbReference>
<dbReference type="InterPro" id="IPR036249">
    <property type="entry name" value="Thioredoxin-like_sf"/>
</dbReference>
<evidence type="ECO:0000256" key="6">
    <source>
        <dbReference type="ARBA" id="ARBA00023157"/>
    </source>
</evidence>
<evidence type="ECO:0000256" key="3">
    <source>
        <dbReference type="ARBA" id="ARBA00012723"/>
    </source>
</evidence>
<dbReference type="InterPro" id="IPR013766">
    <property type="entry name" value="Thioredoxin_domain"/>
</dbReference>
<dbReference type="PANTHER" id="PTHR45672">
    <property type="entry name" value="PROTEIN DISULFIDE-ISOMERASE C17H9.14C-RELATED"/>
    <property type="match status" value="1"/>
</dbReference>
<dbReference type="GO" id="GO:0003756">
    <property type="term" value="F:protein disulfide isomerase activity"/>
    <property type="evidence" value="ECO:0007669"/>
    <property type="project" value="UniProtKB-EC"/>
</dbReference>
<proteinExistence type="inferred from homology"/>
<dbReference type="Pfam" id="PF07749">
    <property type="entry name" value="ERp29"/>
    <property type="match status" value="1"/>
</dbReference>
<gene>
    <name evidence="12" type="ORF">BDY21DRAFT_382342</name>
</gene>
<evidence type="ECO:0000313" key="13">
    <source>
        <dbReference type="Proteomes" id="UP000799766"/>
    </source>
</evidence>
<feature type="signal peptide" evidence="10">
    <location>
        <begin position="1"/>
        <end position="20"/>
    </location>
</feature>
<dbReference type="Gene3D" id="3.40.30.10">
    <property type="entry name" value="Glutaredoxin"/>
    <property type="match status" value="2"/>
</dbReference>
<evidence type="ECO:0000256" key="8">
    <source>
        <dbReference type="ARBA" id="ARBA00023284"/>
    </source>
</evidence>
<reference evidence="12" key="1">
    <citation type="journal article" date="2020" name="Stud. Mycol.">
        <title>101 Dothideomycetes genomes: a test case for predicting lifestyles and emergence of pathogens.</title>
        <authorList>
            <person name="Haridas S."/>
            <person name="Albert R."/>
            <person name="Binder M."/>
            <person name="Bloem J."/>
            <person name="Labutti K."/>
            <person name="Salamov A."/>
            <person name="Andreopoulos B."/>
            <person name="Baker S."/>
            <person name="Barry K."/>
            <person name="Bills G."/>
            <person name="Bluhm B."/>
            <person name="Cannon C."/>
            <person name="Castanera R."/>
            <person name="Culley D."/>
            <person name="Daum C."/>
            <person name="Ezra D."/>
            <person name="Gonzalez J."/>
            <person name="Henrissat B."/>
            <person name="Kuo A."/>
            <person name="Liang C."/>
            <person name="Lipzen A."/>
            <person name="Lutzoni F."/>
            <person name="Magnuson J."/>
            <person name="Mondo S."/>
            <person name="Nolan M."/>
            <person name="Ohm R."/>
            <person name="Pangilinan J."/>
            <person name="Park H.-J."/>
            <person name="Ramirez L."/>
            <person name="Alfaro M."/>
            <person name="Sun H."/>
            <person name="Tritt A."/>
            <person name="Yoshinaga Y."/>
            <person name="Zwiers L.-H."/>
            <person name="Turgeon B."/>
            <person name="Goodwin S."/>
            <person name="Spatafora J."/>
            <person name="Crous P."/>
            <person name="Grigoriev I."/>
        </authorList>
    </citation>
    <scope>NUCLEOTIDE SEQUENCE</scope>
    <source>
        <strain evidence="12">ATCC 16933</strain>
    </source>
</reference>
<name>A0A6A6NPK8_9PEZI</name>
<dbReference type="InterPro" id="IPR051063">
    <property type="entry name" value="PDI"/>
</dbReference>
<comment type="catalytic activity">
    <reaction evidence="1">
        <text>Catalyzes the rearrangement of -S-S- bonds in proteins.</text>
        <dbReference type="EC" id="5.3.4.1"/>
    </reaction>
</comment>
<comment type="similarity">
    <text evidence="2 9">Belongs to the protein disulfide isomerase family.</text>
</comment>
<dbReference type="CDD" id="cd02998">
    <property type="entry name" value="PDI_a_ERp38"/>
    <property type="match status" value="2"/>
</dbReference>
<dbReference type="Pfam" id="PF00085">
    <property type="entry name" value="Thioredoxin"/>
    <property type="match status" value="2"/>
</dbReference>
<keyword evidence="8" id="KW-0676">Redox-active center</keyword>
<dbReference type="GO" id="GO:0006457">
    <property type="term" value="P:protein folding"/>
    <property type="evidence" value="ECO:0007669"/>
    <property type="project" value="TreeGrafter"/>
</dbReference>
<dbReference type="PROSITE" id="PS51352">
    <property type="entry name" value="THIOREDOXIN_2"/>
    <property type="match status" value="2"/>
</dbReference>
<evidence type="ECO:0000313" key="12">
    <source>
        <dbReference type="EMBL" id="KAF2453233.1"/>
    </source>
</evidence>
<evidence type="ECO:0000256" key="5">
    <source>
        <dbReference type="ARBA" id="ARBA00022737"/>
    </source>
</evidence>